<keyword evidence="4" id="KW-1185">Reference proteome</keyword>
<dbReference type="EMBL" id="JAABOO010000002">
    <property type="protein sequence ID" value="NER14203.1"/>
    <property type="molecule type" value="Genomic_DNA"/>
</dbReference>
<dbReference type="PANTHER" id="PTHR34220">
    <property type="entry name" value="SENSOR HISTIDINE KINASE YPDA"/>
    <property type="match status" value="1"/>
</dbReference>
<evidence type="ECO:0000313" key="4">
    <source>
        <dbReference type="Proteomes" id="UP000468581"/>
    </source>
</evidence>
<dbReference type="Gene3D" id="3.30.565.10">
    <property type="entry name" value="Histidine kinase-like ATPase, C-terminal domain"/>
    <property type="match status" value="1"/>
</dbReference>
<dbReference type="PANTHER" id="PTHR34220:SF7">
    <property type="entry name" value="SENSOR HISTIDINE KINASE YPDA"/>
    <property type="match status" value="1"/>
</dbReference>
<feature type="transmembrane region" description="Helical" evidence="1">
    <location>
        <begin position="16"/>
        <end position="34"/>
    </location>
</feature>
<proteinExistence type="predicted"/>
<protein>
    <submittedName>
        <fullName evidence="3">GHKL domain-containing protein</fullName>
    </submittedName>
</protein>
<dbReference type="RefSeq" id="WP_163607459.1">
    <property type="nucleotide sequence ID" value="NZ_JAABOO010000002.1"/>
</dbReference>
<dbReference type="GO" id="GO:0016020">
    <property type="term" value="C:membrane"/>
    <property type="evidence" value="ECO:0007669"/>
    <property type="project" value="InterPro"/>
</dbReference>
<gene>
    <name evidence="3" type="ORF">GWK08_12180</name>
</gene>
<keyword evidence="1" id="KW-1133">Transmembrane helix</keyword>
<dbReference type="InterPro" id="IPR036890">
    <property type="entry name" value="HATPase_C_sf"/>
</dbReference>
<feature type="domain" description="Signal transduction histidine kinase internal region" evidence="2">
    <location>
        <begin position="160"/>
        <end position="235"/>
    </location>
</feature>
<sequence>MSLNPYLKKLNNHNALLFNGVLWSVSFVILLFIFSKGRTPLKIDYIYTLSFLSSLVIPVLINLYILIPRLLKKEKYWWFIFAFAVNLIVFSQLQVLFFEPLIDTLFPDYFFISYHSDTRLITIFSIFLVTTSLIKLSEDWFHFNRNENLELKKKNLHIEAQLSSLRSQINPHFLFNSLNVIYSLAIDGKNETKDAIVQLSDILRYVIYDADAERVTIEDELLLLKNYIEFQKFRVHGFQNIKLKLDIEDDQYKLYPMLLLPLVENSYKHGVKGDPEDTFINIEITQKNEAFSFKIENNNTEQVYDVDNEYSGVGLENIRKNLRIIYPGKHQFDIEDTEDKFTVNLKLH</sequence>
<evidence type="ECO:0000259" key="2">
    <source>
        <dbReference type="Pfam" id="PF06580"/>
    </source>
</evidence>
<dbReference type="InterPro" id="IPR010559">
    <property type="entry name" value="Sig_transdc_His_kin_internal"/>
</dbReference>
<organism evidence="3 4">
    <name type="scientific">Leptobacterium flavescens</name>
    <dbReference type="NCBI Taxonomy" id="472055"/>
    <lineage>
        <taxon>Bacteria</taxon>
        <taxon>Pseudomonadati</taxon>
        <taxon>Bacteroidota</taxon>
        <taxon>Flavobacteriia</taxon>
        <taxon>Flavobacteriales</taxon>
        <taxon>Flavobacteriaceae</taxon>
        <taxon>Leptobacterium</taxon>
    </lineage>
</organism>
<dbReference type="Pfam" id="PF06580">
    <property type="entry name" value="His_kinase"/>
    <property type="match status" value="1"/>
</dbReference>
<dbReference type="AlphaFoldDB" id="A0A6P0UTM8"/>
<dbReference type="SUPFAM" id="SSF55874">
    <property type="entry name" value="ATPase domain of HSP90 chaperone/DNA topoisomerase II/histidine kinase"/>
    <property type="match status" value="1"/>
</dbReference>
<dbReference type="InterPro" id="IPR050640">
    <property type="entry name" value="Bact_2-comp_sensor_kinase"/>
</dbReference>
<dbReference type="GO" id="GO:0000155">
    <property type="term" value="F:phosphorelay sensor kinase activity"/>
    <property type="evidence" value="ECO:0007669"/>
    <property type="project" value="InterPro"/>
</dbReference>
<accession>A0A6P0UTM8</accession>
<name>A0A6P0UTM8_9FLAO</name>
<evidence type="ECO:0000313" key="3">
    <source>
        <dbReference type="EMBL" id="NER14203.1"/>
    </source>
</evidence>
<evidence type="ECO:0000256" key="1">
    <source>
        <dbReference type="SAM" id="Phobius"/>
    </source>
</evidence>
<keyword evidence="1" id="KW-0472">Membrane</keyword>
<dbReference type="Proteomes" id="UP000468581">
    <property type="component" value="Unassembled WGS sequence"/>
</dbReference>
<keyword evidence="1" id="KW-0812">Transmembrane</keyword>
<feature type="transmembrane region" description="Helical" evidence="1">
    <location>
        <begin position="118"/>
        <end position="136"/>
    </location>
</feature>
<feature type="transmembrane region" description="Helical" evidence="1">
    <location>
        <begin position="76"/>
        <end position="98"/>
    </location>
</feature>
<comment type="caution">
    <text evidence="3">The sequence shown here is derived from an EMBL/GenBank/DDBJ whole genome shotgun (WGS) entry which is preliminary data.</text>
</comment>
<feature type="transmembrane region" description="Helical" evidence="1">
    <location>
        <begin position="46"/>
        <end position="67"/>
    </location>
</feature>
<reference evidence="3 4" key="1">
    <citation type="submission" date="2020-01" db="EMBL/GenBank/DDBJ databases">
        <title>Leptobacterium flavescens.</title>
        <authorList>
            <person name="Wang G."/>
        </authorList>
    </citation>
    <scope>NUCLEOTIDE SEQUENCE [LARGE SCALE GENOMIC DNA]</scope>
    <source>
        <strain evidence="3 4">KCTC 22160</strain>
    </source>
</reference>